<keyword evidence="6" id="KW-0503">Monooxygenase</keyword>
<reference evidence="8 9" key="1">
    <citation type="submission" date="2018-02" db="EMBL/GenBank/DDBJ databases">
        <title>Draft genome sequences of Elsinoe sp., causing black scab on jojoba.</title>
        <authorList>
            <person name="Stodart B."/>
            <person name="Jeffress S."/>
            <person name="Ash G."/>
            <person name="Arun Chinnappa K."/>
        </authorList>
    </citation>
    <scope>NUCLEOTIDE SEQUENCE [LARGE SCALE GENOMIC DNA]</scope>
    <source>
        <strain evidence="8 9">Hillstone_2</strain>
    </source>
</reference>
<dbReference type="InterPro" id="IPR036396">
    <property type="entry name" value="Cyt_P450_sf"/>
</dbReference>
<dbReference type="SUPFAM" id="SSF48264">
    <property type="entry name" value="Cytochrome P450"/>
    <property type="match status" value="1"/>
</dbReference>
<dbReference type="Gene3D" id="1.10.630.10">
    <property type="entry name" value="Cytochrome P450"/>
    <property type="match status" value="1"/>
</dbReference>
<keyword evidence="7" id="KW-0349">Heme</keyword>
<dbReference type="InterPro" id="IPR001128">
    <property type="entry name" value="Cyt_P450"/>
</dbReference>
<evidence type="ECO:0000313" key="9">
    <source>
        <dbReference type="Proteomes" id="UP000308133"/>
    </source>
</evidence>
<evidence type="ECO:0000256" key="2">
    <source>
        <dbReference type="ARBA" id="ARBA00010617"/>
    </source>
</evidence>
<sequence length="371" mass="42556">MEDELDFALTAELPKQLFENDKQWITLDMNHTVARIIGRVSARVFLGPEHCRNEQWLNTTAEYTENLFVTGTILRFIPRLLRPWIAPWIPSYKRLQSNMSTARSIIDDILRSRQVDRDELSCEDDSAFPDMLTWMMRAAQAKERDVEDISQRTLLLSLSSIHTTALTITQALYDLCQHPQYFEPLREEVARHVEGGRNWTKETVDKLHKMDSLLRESQRLNPVFLLTFNRILHSPITLSDGTSLPQGTRLAVASDALVNDITRVPGASAPDMFSPFRYVDSDDSVSKQHIGKMAFHATTAQNMAFGYGKYACPGRFYAAAEIKLVIGHLITRYDFKFPDGAKRPKNYTVDTDMYPDLQASLLMRKRRQHGE</sequence>
<dbReference type="Pfam" id="PF00067">
    <property type="entry name" value="p450"/>
    <property type="match status" value="1"/>
</dbReference>
<dbReference type="PANTHER" id="PTHR46206">
    <property type="entry name" value="CYTOCHROME P450"/>
    <property type="match status" value="1"/>
</dbReference>
<evidence type="ECO:0000256" key="7">
    <source>
        <dbReference type="PIRSR" id="PIRSR602401-1"/>
    </source>
</evidence>
<dbReference type="PANTHER" id="PTHR46206:SF6">
    <property type="entry name" value="CYTOCHROME P450 MONOOXYGENASE AN1598-RELATED"/>
    <property type="match status" value="1"/>
</dbReference>
<protein>
    <submittedName>
        <fullName evidence="8">Cytochrome P450-like protein 9</fullName>
    </submittedName>
</protein>
<dbReference type="PRINTS" id="PR00463">
    <property type="entry name" value="EP450I"/>
</dbReference>
<evidence type="ECO:0000256" key="3">
    <source>
        <dbReference type="ARBA" id="ARBA00022723"/>
    </source>
</evidence>
<dbReference type="InterPro" id="IPR002401">
    <property type="entry name" value="Cyt_P450_E_grp-I"/>
</dbReference>
<dbReference type="AlphaFoldDB" id="A0A4U7B0I3"/>
<dbReference type="GO" id="GO:0005506">
    <property type="term" value="F:iron ion binding"/>
    <property type="evidence" value="ECO:0007669"/>
    <property type="project" value="InterPro"/>
</dbReference>
<accession>A0A4U7B0I3</accession>
<dbReference type="Proteomes" id="UP000308133">
    <property type="component" value="Unassembled WGS sequence"/>
</dbReference>
<name>A0A4U7B0I3_9PEZI</name>
<evidence type="ECO:0000256" key="6">
    <source>
        <dbReference type="ARBA" id="ARBA00023033"/>
    </source>
</evidence>
<dbReference type="GO" id="GO:0004497">
    <property type="term" value="F:monooxygenase activity"/>
    <property type="evidence" value="ECO:0007669"/>
    <property type="project" value="UniProtKB-KW"/>
</dbReference>
<comment type="cofactor">
    <cofactor evidence="1 7">
        <name>heme</name>
        <dbReference type="ChEBI" id="CHEBI:30413"/>
    </cofactor>
</comment>
<dbReference type="GO" id="GO:0020037">
    <property type="term" value="F:heme binding"/>
    <property type="evidence" value="ECO:0007669"/>
    <property type="project" value="InterPro"/>
</dbReference>
<comment type="caution">
    <text evidence="8">The sequence shown here is derived from an EMBL/GenBank/DDBJ whole genome shotgun (WGS) entry which is preliminary data.</text>
</comment>
<evidence type="ECO:0000256" key="1">
    <source>
        <dbReference type="ARBA" id="ARBA00001971"/>
    </source>
</evidence>
<evidence type="ECO:0000256" key="4">
    <source>
        <dbReference type="ARBA" id="ARBA00023002"/>
    </source>
</evidence>
<keyword evidence="5 7" id="KW-0408">Iron</keyword>
<gene>
    <name evidence="8" type="ORF">C1H76_6863</name>
</gene>
<dbReference type="GO" id="GO:0016705">
    <property type="term" value="F:oxidoreductase activity, acting on paired donors, with incorporation or reduction of molecular oxygen"/>
    <property type="evidence" value="ECO:0007669"/>
    <property type="project" value="InterPro"/>
</dbReference>
<dbReference type="PRINTS" id="PR00385">
    <property type="entry name" value="P450"/>
</dbReference>
<comment type="similarity">
    <text evidence="2">Belongs to the cytochrome P450 family.</text>
</comment>
<organism evidence="8 9">
    <name type="scientific">Elsinoe australis</name>
    <dbReference type="NCBI Taxonomy" id="40998"/>
    <lineage>
        <taxon>Eukaryota</taxon>
        <taxon>Fungi</taxon>
        <taxon>Dikarya</taxon>
        <taxon>Ascomycota</taxon>
        <taxon>Pezizomycotina</taxon>
        <taxon>Dothideomycetes</taxon>
        <taxon>Dothideomycetidae</taxon>
        <taxon>Myriangiales</taxon>
        <taxon>Elsinoaceae</taxon>
        <taxon>Elsinoe</taxon>
    </lineage>
</organism>
<proteinExistence type="inferred from homology"/>
<feature type="binding site" description="axial binding residue" evidence="7">
    <location>
        <position position="312"/>
    </location>
    <ligand>
        <name>heme</name>
        <dbReference type="ChEBI" id="CHEBI:30413"/>
    </ligand>
    <ligandPart>
        <name>Fe</name>
        <dbReference type="ChEBI" id="CHEBI:18248"/>
    </ligandPart>
</feature>
<keyword evidence="4" id="KW-0560">Oxidoreductase</keyword>
<dbReference type="EMBL" id="PTQR01000084">
    <property type="protein sequence ID" value="TKX20827.1"/>
    <property type="molecule type" value="Genomic_DNA"/>
</dbReference>
<keyword evidence="3 7" id="KW-0479">Metal-binding</keyword>
<evidence type="ECO:0000256" key="5">
    <source>
        <dbReference type="ARBA" id="ARBA00023004"/>
    </source>
</evidence>
<dbReference type="CDD" id="cd11041">
    <property type="entry name" value="CYP503A1-like"/>
    <property type="match status" value="1"/>
</dbReference>
<evidence type="ECO:0000313" key="8">
    <source>
        <dbReference type="EMBL" id="TKX20827.1"/>
    </source>
</evidence>